<dbReference type="EMBL" id="KQ414606">
    <property type="protein sequence ID" value="KOC69602.1"/>
    <property type="molecule type" value="Genomic_DNA"/>
</dbReference>
<dbReference type="InterPro" id="IPR002213">
    <property type="entry name" value="UDP_glucos_trans"/>
</dbReference>
<dbReference type="CDD" id="cd03784">
    <property type="entry name" value="GT1_Gtf-like"/>
    <property type="match status" value="1"/>
</dbReference>
<dbReference type="PANTHER" id="PTHR48043:SF159">
    <property type="entry name" value="EG:EG0003.4 PROTEIN-RELATED"/>
    <property type="match status" value="1"/>
</dbReference>
<keyword evidence="5" id="KW-0732">Signal</keyword>
<feature type="chain" id="PRO_5005575246" evidence="5">
    <location>
        <begin position="25"/>
        <end position="540"/>
    </location>
</feature>
<keyword evidence="7" id="KW-1185">Reference proteome</keyword>
<evidence type="ECO:0000313" key="6">
    <source>
        <dbReference type="EMBL" id="KOC69602.1"/>
    </source>
</evidence>
<dbReference type="Pfam" id="PF00201">
    <property type="entry name" value="UDPGT"/>
    <property type="match status" value="1"/>
</dbReference>
<gene>
    <name evidence="6" type="ORF">WH47_05545</name>
</gene>
<keyword evidence="3 6" id="KW-0808">Transferase</keyword>
<organism evidence="6 7">
    <name type="scientific">Habropoda laboriosa</name>
    <dbReference type="NCBI Taxonomy" id="597456"/>
    <lineage>
        <taxon>Eukaryota</taxon>
        <taxon>Metazoa</taxon>
        <taxon>Ecdysozoa</taxon>
        <taxon>Arthropoda</taxon>
        <taxon>Hexapoda</taxon>
        <taxon>Insecta</taxon>
        <taxon>Pterygota</taxon>
        <taxon>Neoptera</taxon>
        <taxon>Endopterygota</taxon>
        <taxon>Hymenoptera</taxon>
        <taxon>Apocrita</taxon>
        <taxon>Aculeata</taxon>
        <taxon>Apoidea</taxon>
        <taxon>Anthophila</taxon>
        <taxon>Apidae</taxon>
        <taxon>Habropoda</taxon>
    </lineage>
</organism>
<evidence type="ECO:0000313" key="7">
    <source>
        <dbReference type="Proteomes" id="UP000053825"/>
    </source>
</evidence>
<sequence length="540" mass="62428">MNFAVLSRITIFLLLLMTSNPVNCGRILVIVLGPSYSHQILFRSLTRKLAERGHEVVFVTNLISKNSSLTNYTEIDFTSMRKLLEMDRVTTFIPKYNRFTKYEVDDFAFSMGHLLTEYFYTHPEIKKIYAPGSNEKFDLVIVEGLISCGAFAIAHMLNVPYIAMISTDLHMYHNYLLGAPILPTHLSNWELFHYISPDMSFWERLQAFAVASVAVHHWYDFQTGEHEKSIRNIVGVDLPPFYDIAKNMSLLLVNQNPLLGYARPLAPNVIEYTSFHIAEDPPPLTPELSEFLGNATDGFIYMSLGCTMRPSQVLARVVKEIYNAFSRLPYKVLWKYDGDDIPKRNGNVLTSEWIPQESVLAHPNIKLFIFQGGMQSAEEAVYYGVPLLGVPIIFDQTYRIRKLVSLGVCKMVDVSTVDEETFYNAIFEIINNKSYKESMTELSRLMKDKPYESKEQIIWWVEYVMRHKGAPHLRFSGADDPWYQRYDMDIIAFLSIISFVVTIISAILLLRTLRWLYKHLQMFLWFSKCFCLTEGKKKVE</sequence>
<dbReference type="OrthoDB" id="5835829at2759"/>
<evidence type="ECO:0000256" key="1">
    <source>
        <dbReference type="ARBA" id="ARBA00009995"/>
    </source>
</evidence>
<proteinExistence type="inferred from homology"/>
<dbReference type="PANTHER" id="PTHR48043">
    <property type="entry name" value="EG:EG0003.4 PROTEIN-RELATED"/>
    <property type="match status" value="1"/>
</dbReference>
<accession>A0A0L7RF37</accession>
<dbReference type="GO" id="GO:0008194">
    <property type="term" value="F:UDP-glycosyltransferase activity"/>
    <property type="evidence" value="ECO:0007669"/>
    <property type="project" value="InterPro"/>
</dbReference>
<dbReference type="FunFam" id="3.40.50.2000:FF:000050">
    <property type="entry name" value="UDP-glucuronosyltransferase"/>
    <property type="match status" value="1"/>
</dbReference>
<evidence type="ECO:0000256" key="4">
    <source>
        <dbReference type="SAM" id="Phobius"/>
    </source>
</evidence>
<dbReference type="Gene3D" id="3.40.50.2000">
    <property type="entry name" value="Glycogen Phosphorylase B"/>
    <property type="match status" value="2"/>
</dbReference>
<dbReference type="SUPFAM" id="SSF53756">
    <property type="entry name" value="UDP-Glycosyltransferase/glycogen phosphorylase"/>
    <property type="match status" value="1"/>
</dbReference>
<protein>
    <submittedName>
        <fullName evidence="6">UDP-glucuronosyltransferase 2B20</fullName>
    </submittedName>
</protein>
<dbReference type="AlphaFoldDB" id="A0A0L7RF37"/>
<evidence type="ECO:0000256" key="5">
    <source>
        <dbReference type="SAM" id="SignalP"/>
    </source>
</evidence>
<keyword evidence="4" id="KW-0812">Transmembrane</keyword>
<dbReference type="STRING" id="597456.A0A0L7RF37"/>
<dbReference type="Proteomes" id="UP000053825">
    <property type="component" value="Unassembled WGS sequence"/>
</dbReference>
<feature type="transmembrane region" description="Helical" evidence="4">
    <location>
        <begin position="490"/>
        <end position="510"/>
    </location>
</feature>
<keyword evidence="2" id="KW-0328">Glycosyltransferase</keyword>
<keyword evidence="4" id="KW-0472">Membrane</keyword>
<feature type="signal peptide" evidence="5">
    <location>
        <begin position="1"/>
        <end position="24"/>
    </location>
</feature>
<comment type="similarity">
    <text evidence="1">Belongs to the UDP-glycosyltransferase family.</text>
</comment>
<name>A0A0L7RF37_9HYME</name>
<evidence type="ECO:0000256" key="2">
    <source>
        <dbReference type="ARBA" id="ARBA00022676"/>
    </source>
</evidence>
<keyword evidence="4" id="KW-1133">Transmembrane helix</keyword>
<dbReference type="InterPro" id="IPR050271">
    <property type="entry name" value="UDP-glycosyltransferase"/>
</dbReference>
<evidence type="ECO:0000256" key="3">
    <source>
        <dbReference type="ARBA" id="ARBA00022679"/>
    </source>
</evidence>
<reference evidence="6 7" key="1">
    <citation type="submission" date="2015-07" db="EMBL/GenBank/DDBJ databases">
        <title>The genome of Habropoda laboriosa.</title>
        <authorList>
            <person name="Pan H."/>
            <person name="Kapheim K."/>
        </authorList>
    </citation>
    <scope>NUCLEOTIDE SEQUENCE [LARGE SCALE GENOMIC DNA]</scope>
    <source>
        <strain evidence="6">0110345459</strain>
    </source>
</reference>